<evidence type="ECO:0000313" key="2">
    <source>
        <dbReference type="Proteomes" id="UP000614272"/>
    </source>
</evidence>
<dbReference type="Proteomes" id="UP000614272">
    <property type="component" value="Unassembled WGS sequence"/>
</dbReference>
<dbReference type="EMBL" id="BMGJ01000005">
    <property type="protein sequence ID" value="GGD61138.1"/>
    <property type="molecule type" value="Genomic_DNA"/>
</dbReference>
<organism evidence="1 2">
    <name type="scientific">Lacimicrobium alkaliphilum</name>
    <dbReference type="NCBI Taxonomy" id="1526571"/>
    <lineage>
        <taxon>Bacteria</taxon>
        <taxon>Pseudomonadati</taxon>
        <taxon>Pseudomonadota</taxon>
        <taxon>Gammaproteobacteria</taxon>
        <taxon>Alteromonadales</taxon>
        <taxon>Alteromonadaceae</taxon>
        <taxon>Lacimicrobium</taxon>
    </lineage>
</organism>
<protein>
    <submittedName>
        <fullName evidence="1">Uncharacterized protein</fullName>
    </submittedName>
</protein>
<evidence type="ECO:0000313" key="1">
    <source>
        <dbReference type="EMBL" id="GGD61138.1"/>
    </source>
</evidence>
<reference evidence="2" key="1">
    <citation type="journal article" date="2019" name="Int. J. Syst. Evol. Microbiol.">
        <title>The Global Catalogue of Microorganisms (GCM) 10K type strain sequencing project: providing services to taxonomists for standard genome sequencing and annotation.</title>
        <authorList>
            <consortium name="The Broad Institute Genomics Platform"/>
            <consortium name="The Broad Institute Genome Sequencing Center for Infectious Disease"/>
            <person name="Wu L."/>
            <person name="Ma J."/>
        </authorList>
    </citation>
    <scope>NUCLEOTIDE SEQUENCE [LARGE SCALE GENOMIC DNA]</scope>
    <source>
        <strain evidence="2">CGMCC 1.12923</strain>
    </source>
</reference>
<sequence>MPATAPVTNIIAASGSKSLTNSITELFVELSDWCTLIYIMYTIKSNCTQWVVDDLVQALFNRRNTL</sequence>
<proteinExistence type="predicted"/>
<name>A0ABQ1RB50_9ALTE</name>
<comment type="caution">
    <text evidence="1">The sequence shown here is derived from an EMBL/GenBank/DDBJ whole genome shotgun (WGS) entry which is preliminary data.</text>
</comment>
<accession>A0ABQ1RB50</accession>
<keyword evidence="2" id="KW-1185">Reference proteome</keyword>
<gene>
    <name evidence="1" type="ORF">GCM10011357_15560</name>
</gene>